<dbReference type="Pfam" id="PF00005">
    <property type="entry name" value="ABC_tran"/>
    <property type="match status" value="1"/>
</dbReference>
<dbReference type="Gene3D" id="3.40.50.300">
    <property type="entry name" value="P-loop containing nucleotide triphosphate hydrolases"/>
    <property type="match status" value="1"/>
</dbReference>
<keyword evidence="2" id="KW-0547">Nucleotide-binding</keyword>
<proteinExistence type="predicted"/>
<keyword evidence="1" id="KW-0813">Transport</keyword>
<dbReference type="PANTHER" id="PTHR42939">
    <property type="entry name" value="ABC TRANSPORTER ATP-BINDING PROTEIN ALBC-RELATED"/>
    <property type="match status" value="1"/>
</dbReference>
<evidence type="ECO:0000256" key="3">
    <source>
        <dbReference type="ARBA" id="ARBA00022840"/>
    </source>
</evidence>
<name>A0ABN1D1N1_SACER</name>
<keyword evidence="3 5" id="KW-0067">ATP-binding</keyword>
<dbReference type="InterPro" id="IPR017871">
    <property type="entry name" value="ABC_transporter-like_CS"/>
</dbReference>
<dbReference type="InterPro" id="IPR027417">
    <property type="entry name" value="P-loop_NTPase"/>
</dbReference>
<feature type="domain" description="ABC transporter" evidence="4">
    <location>
        <begin position="11"/>
        <end position="230"/>
    </location>
</feature>
<evidence type="ECO:0000256" key="2">
    <source>
        <dbReference type="ARBA" id="ARBA00022741"/>
    </source>
</evidence>
<organism evidence="5 6">
    <name type="scientific">Saccharopolyspora erythraea</name>
    <name type="common">Streptomyces erythraeus</name>
    <dbReference type="NCBI Taxonomy" id="1836"/>
    <lineage>
        <taxon>Bacteria</taxon>
        <taxon>Bacillati</taxon>
        <taxon>Actinomycetota</taxon>
        <taxon>Actinomycetes</taxon>
        <taxon>Pseudonocardiales</taxon>
        <taxon>Pseudonocardiaceae</taxon>
        <taxon>Saccharopolyspora</taxon>
    </lineage>
</organism>
<dbReference type="InterPro" id="IPR003439">
    <property type="entry name" value="ABC_transporter-like_ATP-bd"/>
</dbReference>
<dbReference type="Proteomes" id="UP001500729">
    <property type="component" value="Unassembled WGS sequence"/>
</dbReference>
<dbReference type="InterPro" id="IPR051782">
    <property type="entry name" value="ABC_Transporter_VariousFunc"/>
</dbReference>
<dbReference type="GO" id="GO:0005524">
    <property type="term" value="F:ATP binding"/>
    <property type="evidence" value="ECO:0007669"/>
    <property type="project" value="UniProtKB-KW"/>
</dbReference>
<reference evidence="5 6" key="1">
    <citation type="journal article" date="2019" name="Int. J. Syst. Evol. Microbiol.">
        <title>The Global Catalogue of Microorganisms (GCM) 10K type strain sequencing project: providing services to taxonomists for standard genome sequencing and annotation.</title>
        <authorList>
            <consortium name="The Broad Institute Genomics Platform"/>
            <consortium name="The Broad Institute Genome Sequencing Center for Infectious Disease"/>
            <person name="Wu L."/>
            <person name="Ma J."/>
        </authorList>
    </citation>
    <scope>NUCLEOTIDE SEQUENCE [LARGE SCALE GENOMIC DNA]</scope>
    <source>
        <strain evidence="5 6">JCM 10303</strain>
    </source>
</reference>
<comment type="caution">
    <text evidence="5">The sequence shown here is derived from an EMBL/GenBank/DDBJ whole genome shotgun (WGS) entry which is preliminary data.</text>
</comment>
<dbReference type="PANTHER" id="PTHR42939:SF1">
    <property type="entry name" value="ABC TRANSPORTER ATP-BINDING PROTEIN ALBC-RELATED"/>
    <property type="match status" value="1"/>
</dbReference>
<dbReference type="PROSITE" id="PS00211">
    <property type="entry name" value="ABC_TRANSPORTER_1"/>
    <property type="match status" value="1"/>
</dbReference>
<dbReference type="EMBL" id="BAAAGS010000020">
    <property type="protein sequence ID" value="GAA0531870.1"/>
    <property type="molecule type" value="Genomic_DNA"/>
</dbReference>
<keyword evidence="6" id="KW-1185">Reference proteome</keyword>
<dbReference type="InterPro" id="IPR003593">
    <property type="entry name" value="AAA+_ATPase"/>
</dbReference>
<evidence type="ECO:0000313" key="5">
    <source>
        <dbReference type="EMBL" id="GAA0531870.1"/>
    </source>
</evidence>
<evidence type="ECO:0000259" key="4">
    <source>
        <dbReference type="PROSITE" id="PS50893"/>
    </source>
</evidence>
<sequence>MFGGVESTSLLRLHGVTKRYGSGFQVLRGVDLVLEPGQVTGILGANGSGKSTLLRILAGLSRPSSGRITGHPTTSYVPDRFPARQRMSARAYLCHMGRVRGLRTADARARAEHWLVRFDLAGGPATPLRELSKGNAQKVGLAQALLERPDLLVLDEPWSGLDLAAREVLTEVIGEVRAEGTAVVFTDHRSAFARSPATSTHRLVGGRLVAVAGAEPTARVLLSGGRPVDWKARAGVVEHHGDDQEVTLTVRVSEREAVLMTAIRAGSSVLSVEQAR</sequence>
<dbReference type="SUPFAM" id="SSF52540">
    <property type="entry name" value="P-loop containing nucleoside triphosphate hydrolases"/>
    <property type="match status" value="1"/>
</dbReference>
<evidence type="ECO:0000256" key="1">
    <source>
        <dbReference type="ARBA" id="ARBA00022448"/>
    </source>
</evidence>
<evidence type="ECO:0000313" key="6">
    <source>
        <dbReference type="Proteomes" id="UP001500729"/>
    </source>
</evidence>
<gene>
    <name evidence="5" type="ORF">GCM10009533_33780</name>
</gene>
<accession>A0ABN1D1N1</accession>
<dbReference type="SMART" id="SM00382">
    <property type="entry name" value="AAA"/>
    <property type="match status" value="1"/>
</dbReference>
<protein>
    <submittedName>
        <fullName evidence="5">ABC transporter ATP-binding protein</fullName>
    </submittedName>
</protein>
<dbReference type="PROSITE" id="PS50893">
    <property type="entry name" value="ABC_TRANSPORTER_2"/>
    <property type="match status" value="1"/>
</dbReference>